<sequence>MSSAKRYGHFVAVFEHGSLLKASEAINLSQPALSKSIRALEDEYGVTLFDRQPRGVTPTAFGRALERHARRILLDIEQSRQDLSAIASGAAGRLRIGVGQALVEVVEQALSELENDYPQIETLLMTDYAEGLTAALLENRIDLMFGMTNRLETDDNFQTVVLATDRIVGLCNADHEFAGRKVTLPELVGTAWVVPERGEIVRSALEAFLLVNRQALPRYRMITNIPSVVGRYVRDYGVLSLLPERSLSSYRHYDLATFDIKGFEYIRKIGTVQRAGVYHSEALRAFAAALTRVLDGLETNP</sequence>
<accession>A0A640VUS0</accession>
<dbReference type="InterPro" id="IPR036390">
    <property type="entry name" value="WH_DNA-bd_sf"/>
</dbReference>
<evidence type="ECO:0000313" key="7">
    <source>
        <dbReference type="Proteomes" id="UP000436522"/>
    </source>
</evidence>
<dbReference type="EMBL" id="BLIV01000008">
    <property type="protein sequence ID" value="GFE51903.1"/>
    <property type="molecule type" value="Genomic_DNA"/>
</dbReference>
<dbReference type="GO" id="GO:0005829">
    <property type="term" value="C:cytosol"/>
    <property type="evidence" value="ECO:0007669"/>
    <property type="project" value="TreeGrafter"/>
</dbReference>
<keyword evidence="7" id="KW-1185">Reference proteome</keyword>
<keyword evidence="2" id="KW-0805">Transcription regulation</keyword>
<dbReference type="PANTHER" id="PTHR30419:SF8">
    <property type="entry name" value="NITROGEN ASSIMILATION TRANSCRIPTIONAL ACTIVATOR-RELATED"/>
    <property type="match status" value="1"/>
</dbReference>
<keyword evidence="4" id="KW-0804">Transcription</keyword>
<evidence type="ECO:0000256" key="3">
    <source>
        <dbReference type="ARBA" id="ARBA00023125"/>
    </source>
</evidence>
<dbReference type="InterPro" id="IPR050950">
    <property type="entry name" value="HTH-type_LysR_regulators"/>
</dbReference>
<dbReference type="InterPro" id="IPR000847">
    <property type="entry name" value="LysR_HTH_N"/>
</dbReference>
<dbReference type="Gene3D" id="3.40.190.290">
    <property type="match status" value="1"/>
</dbReference>
<dbReference type="InterPro" id="IPR005119">
    <property type="entry name" value="LysR_subst-bd"/>
</dbReference>
<comment type="caution">
    <text evidence="6">The sequence shown here is derived from an EMBL/GenBank/DDBJ whole genome shotgun (WGS) entry which is preliminary data.</text>
</comment>
<evidence type="ECO:0000313" key="6">
    <source>
        <dbReference type="EMBL" id="GFE51903.1"/>
    </source>
</evidence>
<reference evidence="6 7" key="1">
    <citation type="submission" date="2019-12" db="EMBL/GenBank/DDBJ databases">
        <title>Roseobacter cerasinus sp. nov., isolated from seawater around aquaculture.</title>
        <authorList>
            <person name="Muramatsu S."/>
            <person name="Takabe Y."/>
            <person name="Mori K."/>
            <person name="Takaichi S."/>
            <person name="Hanada S."/>
        </authorList>
    </citation>
    <scope>NUCLEOTIDE SEQUENCE [LARGE SCALE GENOMIC DNA]</scope>
    <source>
        <strain evidence="6 7">AI77</strain>
    </source>
</reference>
<evidence type="ECO:0000259" key="5">
    <source>
        <dbReference type="PROSITE" id="PS50931"/>
    </source>
</evidence>
<proteinExistence type="inferred from homology"/>
<dbReference type="Pfam" id="PF03466">
    <property type="entry name" value="LysR_substrate"/>
    <property type="match status" value="1"/>
</dbReference>
<dbReference type="SUPFAM" id="SSF46785">
    <property type="entry name" value="Winged helix' DNA-binding domain"/>
    <property type="match status" value="1"/>
</dbReference>
<comment type="similarity">
    <text evidence="1">Belongs to the LysR transcriptional regulatory family.</text>
</comment>
<name>A0A640VUS0_9RHOB</name>
<dbReference type="GO" id="GO:0003700">
    <property type="term" value="F:DNA-binding transcription factor activity"/>
    <property type="evidence" value="ECO:0007669"/>
    <property type="project" value="InterPro"/>
</dbReference>
<dbReference type="PROSITE" id="PS50931">
    <property type="entry name" value="HTH_LYSR"/>
    <property type="match status" value="1"/>
</dbReference>
<feature type="domain" description="HTH lysR-type" evidence="5">
    <location>
        <begin position="10"/>
        <end position="59"/>
    </location>
</feature>
<dbReference type="AlphaFoldDB" id="A0A640VUS0"/>
<dbReference type="SUPFAM" id="SSF53850">
    <property type="entry name" value="Periplasmic binding protein-like II"/>
    <property type="match status" value="1"/>
</dbReference>
<dbReference type="PRINTS" id="PR00039">
    <property type="entry name" value="HTHLYSR"/>
</dbReference>
<dbReference type="PANTHER" id="PTHR30419">
    <property type="entry name" value="HTH-TYPE TRANSCRIPTIONAL REGULATOR YBHD"/>
    <property type="match status" value="1"/>
</dbReference>
<keyword evidence="3" id="KW-0238">DNA-binding</keyword>
<evidence type="ECO:0000256" key="4">
    <source>
        <dbReference type="ARBA" id="ARBA00023163"/>
    </source>
</evidence>
<dbReference type="FunFam" id="1.10.10.10:FF:000001">
    <property type="entry name" value="LysR family transcriptional regulator"/>
    <property type="match status" value="1"/>
</dbReference>
<evidence type="ECO:0000256" key="2">
    <source>
        <dbReference type="ARBA" id="ARBA00023015"/>
    </source>
</evidence>
<dbReference type="GO" id="GO:0003677">
    <property type="term" value="F:DNA binding"/>
    <property type="evidence" value="ECO:0007669"/>
    <property type="project" value="UniProtKB-KW"/>
</dbReference>
<gene>
    <name evidence="6" type="ORF">So717_36560</name>
</gene>
<dbReference type="InterPro" id="IPR036388">
    <property type="entry name" value="WH-like_DNA-bd_sf"/>
</dbReference>
<dbReference type="Pfam" id="PF00126">
    <property type="entry name" value="HTH_1"/>
    <property type="match status" value="1"/>
</dbReference>
<dbReference type="Proteomes" id="UP000436522">
    <property type="component" value="Unassembled WGS sequence"/>
</dbReference>
<dbReference type="CDD" id="cd05466">
    <property type="entry name" value="PBP2_LTTR_substrate"/>
    <property type="match status" value="1"/>
</dbReference>
<dbReference type="RefSeq" id="WP_159980089.1">
    <property type="nucleotide sequence ID" value="NZ_BLIV01000008.1"/>
</dbReference>
<dbReference type="OrthoDB" id="8479870at2"/>
<protein>
    <submittedName>
        <fullName evidence="6">LysR family transcriptional regulator</fullName>
    </submittedName>
</protein>
<dbReference type="Gene3D" id="1.10.10.10">
    <property type="entry name" value="Winged helix-like DNA-binding domain superfamily/Winged helix DNA-binding domain"/>
    <property type="match status" value="1"/>
</dbReference>
<organism evidence="6 7">
    <name type="scientific">Roseobacter cerasinus</name>
    <dbReference type="NCBI Taxonomy" id="2602289"/>
    <lineage>
        <taxon>Bacteria</taxon>
        <taxon>Pseudomonadati</taxon>
        <taxon>Pseudomonadota</taxon>
        <taxon>Alphaproteobacteria</taxon>
        <taxon>Rhodobacterales</taxon>
        <taxon>Roseobacteraceae</taxon>
        <taxon>Roseobacter</taxon>
    </lineage>
</organism>
<evidence type="ECO:0000256" key="1">
    <source>
        <dbReference type="ARBA" id="ARBA00009437"/>
    </source>
</evidence>